<evidence type="ECO:0000313" key="3">
    <source>
        <dbReference type="Proteomes" id="UP000434172"/>
    </source>
</evidence>
<evidence type="ECO:0000313" key="2">
    <source>
        <dbReference type="EMBL" id="KAF0328072.1"/>
    </source>
</evidence>
<gene>
    <name evidence="2" type="ORF">GQ607_004552</name>
</gene>
<comment type="caution">
    <text evidence="2">The sequence shown here is derived from an EMBL/GenBank/DDBJ whole genome shotgun (WGS) entry which is preliminary data.</text>
</comment>
<organism evidence="2 3">
    <name type="scientific">Colletotrichum asianum</name>
    <dbReference type="NCBI Taxonomy" id="702518"/>
    <lineage>
        <taxon>Eukaryota</taxon>
        <taxon>Fungi</taxon>
        <taxon>Dikarya</taxon>
        <taxon>Ascomycota</taxon>
        <taxon>Pezizomycotina</taxon>
        <taxon>Sordariomycetes</taxon>
        <taxon>Hypocreomycetidae</taxon>
        <taxon>Glomerellales</taxon>
        <taxon>Glomerellaceae</taxon>
        <taxon>Colletotrichum</taxon>
        <taxon>Colletotrichum gloeosporioides species complex</taxon>
    </lineage>
</organism>
<accession>A0A8H3ZUN0</accession>
<sequence>TYLLPLPYRTNNPVPGPFHLTAQSSPILPTHLPSTYLPHTSCLTLLRTYPSRSYAPATWTSSGLVSQRLLLPRFRRRTTTSSHRLLKPLQPFSRPFPFSSQAAALPPSSIKDHHFKDRGRRPKPFSSRLAITTLRACHGMRVALVALPRSRPTTAPHLHSRRQPRTRARSHSHYTVPLGSQRPCAAQKSRQTKRYISFRHLGSGLDELV</sequence>
<feature type="compositionally biased region" description="Basic residues" evidence="1">
    <location>
        <begin position="158"/>
        <end position="172"/>
    </location>
</feature>
<protein>
    <submittedName>
        <fullName evidence="2">Uncharacterized protein</fullName>
    </submittedName>
</protein>
<feature type="region of interest" description="Disordered" evidence="1">
    <location>
        <begin position="149"/>
        <end position="191"/>
    </location>
</feature>
<keyword evidence="3" id="KW-1185">Reference proteome</keyword>
<proteinExistence type="predicted"/>
<dbReference type="Proteomes" id="UP000434172">
    <property type="component" value="Unassembled WGS sequence"/>
</dbReference>
<dbReference type="EMBL" id="WOWK01000019">
    <property type="protein sequence ID" value="KAF0328072.1"/>
    <property type="molecule type" value="Genomic_DNA"/>
</dbReference>
<reference evidence="2 3" key="1">
    <citation type="submission" date="2019-12" db="EMBL/GenBank/DDBJ databases">
        <title>A genome sequence resource for the geographically widespread anthracnose pathogen Colletotrichum asianum.</title>
        <authorList>
            <person name="Meng Y."/>
        </authorList>
    </citation>
    <scope>NUCLEOTIDE SEQUENCE [LARGE SCALE GENOMIC DNA]</scope>
    <source>
        <strain evidence="2 3">ICMP 18580</strain>
    </source>
</reference>
<name>A0A8H3ZUN0_9PEZI</name>
<feature type="non-terminal residue" evidence="2">
    <location>
        <position position="1"/>
    </location>
</feature>
<feature type="region of interest" description="Disordered" evidence="1">
    <location>
        <begin position="98"/>
        <end position="126"/>
    </location>
</feature>
<dbReference type="AlphaFoldDB" id="A0A8H3ZUN0"/>
<evidence type="ECO:0000256" key="1">
    <source>
        <dbReference type="SAM" id="MobiDB-lite"/>
    </source>
</evidence>